<dbReference type="AlphaFoldDB" id="A0A4Y2IQ72"/>
<dbReference type="Proteomes" id="UP000499080">
    <property type="component" value="Unassembled WGS sequence"/>
</dbReference>
<name>A0A4Y2IQ72_ARAVE</name>
<comment type="caution">
    <text evidence="2">The sequence shown here is derived from an EMBL/GenBank/DDBJ whole genome shotgun (WGS) entry which is preliminary data.</text>
</comment>
<accession>A0A4Y2IQ72</accession>
<evidence type="ECO:0000313" key="3">
    <source>
        <dbReference type="Proteomes" id="UP000499080"/>
    </source>
</evidence>
<evidence type="ECO:0000256" key="1">
    <source>
        <dbReference type="SAM" id="MobiDB-lite"/>
    </source>
</evidence>
<dbReference type="EMBL" id="BGPR01002841">
    <property type="protein sequence ID" value="GBM79800.1"/>
    <property type="molecule type" value="Genomic_DNA"/>
</dbReference>
<proteinExistence type="predicted"/>
<reference evidence="2 3" key="1">
    <citation type="journal article" date="2019" name="Sci. Rep.">
        <title>Orb-weaving spider Araneus ventricosus genome elucidates the spidroin gene catalogue.</title>
        <authorList>
            <person name="Kono N."/>
            <person name="Nakamura H."/>
            <person name="Ohtoshi R."/>
            <person name="Moran D.A.P."/>
            <person name="Shinohara A."/>
            <person name="Yoshida Y."/>
            <person name="Fujiwara M."/>
            <person name="Mori M."/>
            <person name="Tomita M."/>
            <person name="Arakawa K."/>
        </authorList>
    </citation>
    <scope>NUCLEOTIDE SEQUENCE [LARGE SCALE GENOMIC DNA]</scope>
</reference>
<feature type="region of interest" description="Disordered" evidence="1">
    <location>
        <begin position="38"/>
        <end position="61"/>
    </location>
</feature>
<organism evidence="2 3">
    <name type="scientific">Araneus ventricosus</name>
    <name type="common">Orbweaver spider</name>
    <name type="synonym">Epeira ventricosa</name>
    <dbReference type="NCBI Taxonomy" id="182803"/>
    <lineage>
        <taxon>Eukaryota</taxon>
        <taxon>Metazoa</taxon>
        <taxon>Ecdysozoa</taxon>
        <taxon>Arthropoda</taxon>
        <taxon>Chelicerata</taxon>
        <taxon>Arachnida</taxon>
        <taxon>Araneae</taxon>
        <taxon>Araneomorphae</taxon>
        <taxon>Entelegynae</taxon>
        <taxon>Araneoidea</taxon>
        <taxon>Araneidae</taxon>
        <taxon>Araneus</taxon>
    </lineage>
</organism>
<protein>
    <submittedName>
        <fullName evidence="2">Uncharacterized protein</fullName>
    </submittedName>
</protein>
<evidence type="ECO:0000313" key="2">
    <source>
        <dbReference type="EMBL" id="GBM79800.1"/>
    </source>
</evidence>
<sequence length="105" mass="11382">MKFRRVLGLFQVKSFSEDQMSSPGVLRNFGEGVPAQVLSKSSDRGSKLGAPSQNSPPAASKCDLNITKLREVRVYYTTSLNAFQAANHFSGILLQMFSPTQIAGA</sequence>
<gene>
    <name evidence="2" type="ORF">AVEN_29262_1</name>
</gene>
<keyword evidence="3" id="KW-1185">Reference proteome</keyword>